<dbReference type="Gene3D" id="3.40.50.12140">
    <property type="entry name" value="Domain of unknown function DUF4159"/>
    <property type="match status" value="1"/>
</dbReference>
<dbReference type="RefSeq" id="WP_146535150.1">
    <property type="nucleotide sequence ID" value="NZ_SJPX01000003.1"/>
</dbReference>
<dbReference type="OrthoDB" id="9773014at2"/>
<dbReference type="InterPro" id="IPR025297">
    <property type="entry name" value="DUF4159"/>
</dbReference>
<dbReference type="Proteomes" id="UP000317977">
    <property type="component" value="Unassembled WGS sequence"/>
</dbReference>
<protein>
    <recommendedName>
        <fullName evidence="1">DUF4159 domain-containing protein</fullName>
    </recommendedName>
</protein>
<proteinExistence type="predicted"/>
<evidence type="ECO:0000313" key="2">
    <source>
        <dbReference type="EMBL" id="TWU51897.1"/>
    </source>
</evidence>
<evidence type="ECO:0000259" key="1">
    <source>
        <dbReference type="Pfam" id="PF13709"/>
    </source>
</evidence>
<dbReference type="Pfam" id="PF13709">
    <property type="entry name" value="DUF4159"/>
    <property type="match status" value="1"/>
</dbReference>
<gene>
    <name evidence="2" type="ORF">Poly59_34930</name>
</gene>
<accession>A0A5C6EV10</accession>
<dbReference type="EMBL" id="SJPX01000003">
    <property type="protein sequence ID" value="TWU51897.1"/>
    <property type="molecule type" value="Genomic_DNA"/>
</dbReference>
<name>A0A5C6EV10_9BACT</name>
<feature type="domain" description="DUF4159" evidence="1">
    <location>
        <begin position="58"/>
        <end position="282"/>
    </location>
</feature>
<dbReference type="AlphaFoldDB" id="A0A5C6EV10"/>
<organism evidence="2 3">
    <name type="scientific">Rubripirellula reticaptiva</name>
    <dbReference type="NCBI Taxonomy" id="2528013"/>
    <lineage>
        <taxon>Bacteria</taxon>
        <taxon>Pseudomonadati</taxon>
        <taxon>Planctomycetota</taxon>
        <taxon>Planctomycetia</taxon>
        <taxon>Pirellulales</taxon>
        <taxon>Pirellulaceae</taxon>
        <taxon>Rubripirellula</taxon>
    </lineage>
</organism>
<reference evidence="2 3" key="1">
    <citation type="submission" date="2019-02" db="EMBL/GenBank/DDBJ databases">
        <title>Deep-cultivation of Planctomycetes and their phenomic and genomic characterization uncovers novel biology.</title>
        <authorList>
            <person name="Wiegand S."/>
            <person name="Jogler M."/>
            <person name="Boedeker C."/>
            <person name="Pinto D."/>
            <person name="Vollmers J."/>
            <person name="Rivas-Marin E."/>
            <person name="Kohn T."/>
            <person name="Peeters S.H."/>
            <person name="Heuer A."/>
            <person name="Rast P."/>
            <person name="Oberbeckmann S."/>
            <person name="Bunk B."/>
            <person name="Jeske O."/>
            <person name="Meyerdierks A."/>
            <person name="Storesund J.E."/>
            <person name="Kallscheuer N."/>
            <person name="Luecker S."/>
            <person name="Lage O.M."/>
            <person name="Pohl T."/>
            <person name="Merkel B.J."/>
            <person name="Hornburger P."/>
            <person name="Mueller R.-W."/>
            <person name="Bruemmer F."/>
            <person name="Labrenz M."/>
            <person name="Spormann A.M."/>
            <person name="Op Den Camp H."/>
            <person name="Overmann J."/>
            <person name="Amann R."/>
            <person name="Jetten M.S.M."/>
            <person name="Mascher T."/>
            <person name="Medema M.H."/>
            <person name="Devos D.P."/>
            <person name="Kaster A.-K."/>
            <person name="Ovreas L."/>
            <person name="Rohde M."/>
            <person name="Galperin M.Y."/>
            <person name="Jogler C."/>
        </authorList>
    </citation>
    <scope>NUCLEOTIDE SEQUENCE [LARGE SCALE GENOMIC DNA]</scope>
    <source>
        <strain evidence="2 3">Poly59</strain>
    </source>
</reference>
<comment type="caution">
    <text evidence="2">The sequence shown here is derived from an EMBL/GenBank/DDBJ whole genome shotgun (WGS) entry which is preliminary data.</text>
</comment>
<sequence length="284" mass="32799">MKRSRFLSAIAIGGVAIATIGAAMAQRGRWYRNDDISTDRRGVPRWDVDPNFENDAFTFARLRYESYGGYGRGGGGWRTDYPDSDLNFSLRLQQLTSMKVNPDPVVVELTDDKLFDYPFLYMIEPGALVFNEAEVEALRRYCYNGGFLMVDDFWGDDQYENLRRELKRVFPDREASEVPLSHEIFHCVYDMKEKPQVPAIGAAYRMANGEVGSWEQSRDGSDTRTPHYRAITDDEDRIMVFICHNTDLGDGWEREGEDQWYFDEFSVKKAYPMGINIVTYAMTH</sequence>
<evidence type="ECO:0000313" key="3">
    <source>
        <dbReference type="Proteomes" id="UP000317977"/>
    </source>
</evidence>
<keyword evidence="3" id="KW-1185">Reference proteome</keyword>